<organism evidence="3 4">
    <name type="scientific">Clitoria ternatea</name>
    <name type="common">Butterfly pea</name>
    <dbReference type="NCBI Taxonomy" id="43366"/>
    <lineage>
        <taxon>Eukaryota</taxon>
        <taxon>Viridiplantae</taxon>
        <taxon>Streptophyta</taxon>
        <taxon>Embryophyta</taxon>
        <taxon>Tracheophyta</taxon>
        <taxon>Spermatophyta</taxon>
        <taxon>Magnoliopsida</taxon>
        <taxon>eudicotyledons</taxon>
        <taxon>Gunneridae</taxon>
        <taxon>Pentapetalae</taxon>
        <taxon>rosids</taxon>
        <taxon>fabids</taxon>
        <taxon>Fabales</taxon>
        <taxon>Fabaceae</taxon>
        <taxon>Papilionoideae</taxon>
        <taxon>50 kb inversion clade</taxon>
        <taxon>NPAAA clade</taxon>
        <taxon>indigoferoid/millettioid clade</taxon>
        <taxon>Phaseoleae</taxon>
        <taxon>Clitoria</taxon>
    </lineage>
</organism>
<gene>
    <name evidence="3" type="ORF">RJT34_27374</name>
</gene>
<feature type="repeat" description="PPR" evidence="2">
    <location>
        <begin position="143"/>
        <end position="177"/>
    </location>
</feature>
<dbReference type="Pfam" id="PF01535">
    <property type="entry name" value="PPR"/>
    <property type="match status" value="1"/>
</dbReference>
<dbReference type="GO" id="GO:0009451">
    <property type="term" value="P:RNA modification"/>
    <property type="evidence" value="ECO:0007669"/>
    <property type="project" value="InterPro"/>
</dbReference>
<dbReference type="NCBIfam" id="TIGR00756">
    <property type="entry name" value="PPR"/>
    <property type="match status" value="3"/>
</dbReference>
<dbReference type="GO" id="GO:0003723">
    <property type="term" value="F:RNA binding"/>
    <property type="evidence" value="ECO:0007669"/>
    <property type="project" value="InterPro"/>
</dbReference>
<dbReference type="AlphaFoldDB" id="A0AAN9IGA4"/>
<feature type="repeat" description="PPR" evidence="2">
    <location>
        <begin position="244"/>
        <end position="278"/>
    </location>
</feature>
<feature type="repeat" description="PPR" evidence="2">
    <location>
        <begin position="315"/>
        <end position="345"/>
    </location>
</feature>
<dbReference type="Pfam" id="PF13041">
    <property type="entry name" value="PPR_2"/>
    <property type="match status" value="1"/>
</dbReference>
<reference evidence="3 4" key="1">
    <citation type="submission" date="2024-01" db="EMBL/GenBank/DDBJ databases">
        <title>The genomes of 5 underutilized Papilionoideae crops provide insights into root nodulation and disease resistance.</title>
        <authorList>
            <person name="Yuan L."/>
        </authorList>
    </citation>
    <scope>NUCLEOTIDE SEQUENCE [LARGE SCALE GENOMIC DNA]</scope>
    <source>
        <strain evidence="3">LY-2023</strain>
        <tissue evidence="3">Leaf</tissue>
    </source>
</reference>
<evidence type="ECO:0008006" key="5">
    <source>
        <dbReference type="Google" id="ProtNLM"/>
    </source>
</evidence>
<evidence type="ECO:0000313" key="3">
    <source>
        <dbReference type="EMBL" id="KAK7271451.1"/>
    </source>
</evidence>
<proteinExistence type="predicted"/>
<sequence>MWCCRKGNLVHYTKVISSHIRESRHREALAVFKHIHSSLTLPLDPHVFSLILKSCTSLSLTILATSIHSHSTKSSFLPHNSFLSSSLLHFYGTSLSLPQAHQLFLETLNPNVVVWNTIISLYAHSHHTCAALQLFHSIDVPPNESTFNPIIAALAANDGPLVAVRFYRRMIELNLRPRLITLLALLPASVAIAALNLVKEIHGYAVRNWIDPHHQLSSGLVEAYGRCGCLAYSNSVFRRMDQKDVVAWSCVISANALHGEARTALEVFKEMELAGVRPDGITFLGVLKACSHAGLDDEALWYFRRMSVEYGVEPNSDHYSCLVDVLGRAGRLQEAYEVIKEMPVKVTAKAWGALLGACRNFGELKLAEIAGRALAEVEPENAANYVLLAKMYASVGRMDEAERVRRKMKERGVKATTGSSWVVYSKS</sequence>
<dbReference type="PANTHER" id="PTHR47926:SF426">
    <property type="entry name" value="TETRATRICOPEPTIDE-LIKE HELICAL DOMAIN SUPERFAMILY, DYW DOMAIN-CONTAINING PROTEIN"/>
    <property type="match status" value="1"/>
</dbReference>
<evidence type="ECO:0000313" key="4">
    <source>
        <dbReference type="Proteomes" id="UP001359559"/>
    </source>
</evidence>
<dbReference type="FunFam" id="1.25.40.10:FF:000090">
    <property type="entry name" value="Pentatricopeptide repeat-containing protein, chloroplastic"/>
    <property type="match status" value="1"/>
</dbReference>
<keyword evidence="4" id="KW-1185">Reference proteome</keyword>
<evidence type="ECO:0000256" key="2">
    <source>
        <dbReference type="PROSITE-ProRule" id="PRU00708"/>
    </source>
</evidence>
<name>A0AAN9IGA4_CLITE</name>
<dbReference type="InterPro" id="IPR002885">
    <property type="entry name" value="PPR_rpt"/>
</dbReference>
<dbReference type="PROSITE" id="PS51375">
    <property type="entry name" value="PPR"/>
    <property type="match status" value="4"/>
</dbReference>
<evidence type="ECO:0000256" key="1">
    <source>
        <dbReference type="ARBA" id="ARBA00022737"/>
    </source>
</evidence>
<dbReference type="EMBL" id="JAYKXN010000007">
    <property type="protein sequence ID" value="KAK7271451.1"/>
    <property type="molecule type" value="Genomic_DNA"/>
</dbReference>
<dbReference type="Pfam" id="PF20431">
    <property type="entry name" value="E_motif"/>
    <property type="match status" value="1"/>
</dbReference>
<dbReference type="Gene3D" id="1.25.40.10">
    <property type="entry name" value="Tetratricopeptide repeat domain"/>
    <property type="match status" value="2"/>
</dbReference>
<dbReference type="Proteomes" id="UP001359559">
    <property type="component" value="Unassembled WGS sequence"/>
</dbReference>
<accession>A0AAN9IGA4</accession>
<dbReference type="Pfam" id="PF12854">
    <property type="entry name" value="PPR_1"/>
    <property type="match status" value="1"/>
</dbReference>
<protein>
    <recommendedName>
        <fullName evidence="5">Pentatricopeptide repeat-containing protein</fullName>
    </recommendedName>
</protein>
<dbReference type="InterPro" id="IPR046848">
    <property type="entry name" value="E_motif"/>
</dbReference>
<dbReference type="PANTHER" id="PTHR47926">
    <property type="entry name" value="PENTATRICOPEPTIDE REPEAT-CONTAINING PROTEIN"/>
    <property type="match status" value="1"/>
</dbReference>
<feature type="repeat" description="PPR" evidence="2">
    <location>
        <begin position="381"/>
        <end position="415"/>
    </location>
</feature>
<comment type="caution">
    <text evidence="3">The sequence shown here is derived from an EMBL/GenBank/DDBJ whole genome shotgun (WGS) entry which is preliminary data.</text>
</comment>
<dbReference type="InterPro" id="IPR011990">
    <property type="entry name" value="TPR-like_helical_dom_sf"/>
</dbReference>
<dbReference type="InterPro" id="IPR046960">
    <property type="entry name" value="PPR_At4g14850-like_plant"/>
</dbReference>
<keyword evidence="1" id="KW-0677">Repeat</keyword>